<keyword evidence="4" id="KW-1185">Reference proteome</keyword>
<name>A0A835NDH5_9PASS</name>
<feature type="domain" description="DUF4455" evidence="1">
    <location>
        <begin position="2"/>
        <end position="160"/>
    </location>
</feature>
<dbReference type="OrthoDB" id="431588at2759"/>
<dbReference type="Pfam" id="PF14643">
    <property type="entry name" value="DUF4455"/>
    <property type="match status" value="1"/>
</dbReference>
<proteinExistence type="predicted"/>
<dbReference type="EMBL" id="JADDUC020000114">
    <property type="protein sequence ID" value="KAI1229516.1"/>
    <property type="molecule type" value="Genomic_DNA"/>
</dbReference>
<reference evidence="2" key="1">
    <citation type="submission" date="2020-10" db="EMBL/GenBank/DDBJ databases">
        <title>Feather gene expression reveals the developmental basis of iridescence in African starlings.</title>
        <authorList>
            <person name="Rubenstein D.R."/>
        </authorList>
    </citation>
    <scope>NUCLEOTIDE SEQUENCE</scope>
    <source>
        <strain evidence="2">SS15</strain>
        <tissue evidence="2">Liver</tissue>
    </source>
</reference>
<feature type="non-terminal residue" evidence="2">
    <location>
        <position position="238"/>
    </location>
</feature>
<gene>
    <name evidence="3" type="ORF">IHE44_0002181</name>
    <name evidence="2" type="ORF">IHE44_013840</name>
</gene>
<reference evidence="3" key="3">
    <citation type="submission" date="2022-01" db="EMBL/GenBank/DDBJ databases">
        <authorList>
            <person name="Rubenstein D.R."/>
        </authorList>
    </citation>
    <scope>NUCLEOTIDE SEQUENCE</scope>
    <source>
        <strain evidence="3">SS15</strain>
        <tissue evidence="3">Liver</tissue>
    </source>
</reference>
<dbReference type="AlphaFoldDB" id="A0A835NDH5"/>
<evidence type="ECO:0000259" key="1">
    <source>
        <dbReference type="Pfam" id="PF14643"/>
    </source>
</evidence>
<reference evidence="3 4" key="2">
    <citation type="journal article" date="2021" name="J. Hered.">
        <title>Feather Gene Expression Elucidates the Developmental Basis of Plumage Iridescence in African Starlings.</title>
        <authorList>
            <person name="Rubenstein D.R."/>
            <person name="Corvelo A."/>
            <person name="MacManes M.D."/>
            <person name="Maia R."/>
            <person name="Narzisi G."/>
            <person name="Rousaki A."/>
            <person name="Vandenabeele P."/>
            <person name="Shawkey M.D."/>
            <person name="Solomon J."/>
        </authorList>
    </citation>
    <scope>NUCLEOTIDE SEQUENCE [LARGE SCALE GENOMIC DNA]</scope>
    <source>
        <strain evidence="3">SS15</strain>
    </source>
</reference>
<dbReference type="Proteomes" id="UP000618051">
    <property type="component" value="Unassembled WGS sequence"/>
</dbReference>
<organism evidence="2">
    <name type="scientific">Lamprotornis superbus</name>
    <dbReference type="NCBI Taxonomy" id="245042"/>
    <lineage>
        <taxon>Eukaryota</taxon>
        <taxon>Metazoa</taxon>
        <taxon>Chordata</taxon>
        <taxon>Craniata</taxon>
        <taxon>Vertebrata</taxon>
        <taxon>Euteleostomi</taxon>
        <taxon>Archelosauria</taxon>
        <taxon>Archosauria</taxon>
        <taxon>Dinosauria</taxon>
        <taxon>Saurischia</taxon>
        <taxon>Theropoda</taxon>
        <taxon>Coelurosauria</taxon>
        <taxon>Aves</taxon>
        <taxon>Neognathae</taxon>
        <taxon>Neoaves</taxon>
        <taxon>Telluraves</taxon>
        <taxon>Australaves</taxon>
        <taxon>Passeriformes</taxon>
        <taxon>Sturnidae</taxon>
        <taxon>Lamprotornis</taxon>
    </lineage>
</organism>
<protein>
    <recommendedName>
        <fullName evidence="1">DUF4455 domain-containing protein</fullName>
    </recommendedName>
</protein>
<evidence type="ECO:0000313" key="2">
    <source>
        <dbReference type="EMBL" id="KAG0112850.1"/>
    </source>
</evidence>
<comment type="caution">
    <text evidence="2">The sequence shown here is derived from an EMBL/GenBank/DDBJ whole genome shotgun (WGS) entry which is preliminary data.</text>
</comment>
<dbReference type="InterPro" id="IPR028089">
    <property type="entry name" value="DUF4455"/>
</dbReference>
<dbReference type="EMBL" id="JADDUC010000794">
    <property type="protein sequence ID" value="KAG0112850.1"/>
    <property type="molecule type" value="Genomic_DNA"/>
</dbReference>
<accession>A0A835NDH5</accession>
<sequence length="238" mass="27858">MTLEKETWHQLKWQGRVKDWKLMQKKCVVQSFREFMASEEIQNPPTVNMETENMIKEQMVVSEQRLRVLQYISTFLRPTHKKSDINEWCRTLENLSKSIDTHNVECVEKMSIQYELVEGKCQEKGQMCKLSMSLLDLNICTAEDAEVVHSNMLQMTEKLKCRVILRRWLNGTRSIVKACTDVFRRPWVSGMSISSSCPSRKIISISQHFSVKEIFKKNLQGTIDFIVQDQNKTTTVET</sequence>
<evidence type="ECO:0000313" key="3">
    <source>
        <dbReference type="EMBL" id="KAI1229516.1"/>
    </source>
</evidence>
<evidence type="ECO:0000313" key="4">
    <source>
        <dbReference type="Proteomes" id="UP000618051"/>
    </source>
</evidence>